<dbReference type="Proteomes" id="UP001595705">
    <property type="component" value="Unassembled WGS sequence"/>
</dbReference>
<name>A0ABV7XKL0_9GAMM</name>
<evidence type="ECO:0000313" key="2">
    <source>
        <dbReference type="Proteomes" id="UP001595705"/>
    </source>
</evidence>
<dbReference type="SUPFAM" id="SSF52540">
    <property type="entry name" value="P-loop containing nucleoside triphosphate hydrolases"/>
    <property type="match status" value="1"/>
</dbReference>
<evidence type="ECO:0008006" key="3">
    <source>
        <dbReference type="Google" id="ProtNLM"/>
    </source>
</evidence>
<organism evidence="1 2">
    <name type="scientific">Luteimonas soli</name>
    <dbReference type="NCBI Taxonomy" id="1648966"/>
    <lineage>
        <taxon>Bacteria</taxon>
        <taxon>Pseudomonadati</taxon>
        <taxon>Pseudomonadota</taxon>
        <taxon>Gammaproteobacteria</taxon>
        <taxon>Lysobacterales</taxon>
        <taxon>Lysobacteraceae</taxon>
        <taxon>Luteimonas</taxon>
    </lineage>
</organism>
<dbReference type="EMBL" id="JBHRYA010000007">
    <property type="protein sequence ID" value="MFC3716313.1"/>
    <property type="molecule type" value="Genomic_DNA"/>
</dbReference>
<protein>
    <recommendedName>
        <fullName evidence="3">ATP-binding protein</fullName>
    </recommendedName>
</protein>
<reference evidence="2" key="1">
    <citation type="journal article" date="2019" name="Int. J. Syst. Evol. Microbiol.">
        <title>The Global Catalogue of Microorganisms (GCM) 10K type strain sequencing project: providing services to taxonomists for standard genome sequencing and annotation.</title>
        <authorList>
            <consortium name="The Broad Institute Genomics Platform"/>
            <consortium name="The Broad Institute Genome Sequencing Center for Infectious Disease"/>
            <person name="Wu L."/>
            <person name="Ma J."/>
        </authorList>
    </citation>
    <scope>NUCLEOTIDE SEQUENCE [LARGE SCALE GENOMIC DNA]</scope>
    <source>
        <strain evidence="2">KCTC 42441</strain>
    </source>
</reference>
<dbReference type="InterPro" id="IPR027417">
    <property type="entry name" value="P-loop_NTPase"/>
</dbReference>
<accession>A0ABV7XKL0</accession>
<sequence>MIKEALAHAHFTHAEILLQDSLTRHAPGRLVGIVGMPGSGKTFLRNLVVRRIIGSPESWGTGKVHVTEVMALLDINAKFSAKGFAARAHRSVLCPDLRSLYREATDEISEAYMRSLRDADTAWRKGSAASNTSESRYWAAFTEAAIGRDLKLLLVEHAAAIGKAQRGEEPKDHIWNLMSILDQVGCMGILNLIPEGFALWDGRPEIAERMDRIYIKPYDLRDREQLTEFARIVLHVAEKYEWESENAVQDRIVDIGIATATGMRALQELFARADINAKRRGSGRICGKDIEDAYETETHIANLWRQVDLLNRISKPATNGALRDIHRDFVEAEL</sequence>
<dbReference type="RefSeq" id="WP_386743411.1">
    <property type="nucleotide sequence ID" value="NZ_JBHRYA010000007.1"/>
</dbReference>
<keyword evidence="2" id="KW-1185">Reference proteome</keyword>
<gene>
    <name evidence="1" type="ORF">ACFONC_09120</name>
</gene>
<proteinExistence type="predicted"/>
<comment type="caution">
    <text evidence="1">The sequence shown here is derived from an EMBL/GenBank/DDBJ whole genome shotgun (WGS) entry which is preliminary data.</text>
</comment>
<evidence type="ECO:0000313" key="1">
    <source>
        <dbReference type="EMBL" id="MFC3716313.1"/>
    </source>
</evidence>